<evidence type="ECO:0000259" key="5">
    <source>
        <dbReference type="PROSITE" id="PS52004"/>
    </source>
</evidence>
<dbReference type="Gene3D" id="3.40.47.10">
    <property type="match status" value="1"/>
</dbReference>
<feature type="domain" description="Ketosynthase family 3 (KS3)" evidence="5">
    <location>
        <begin position="3"/>
        <end position="384"/>
    </location>
</feature>
<evidence type="ECO:0000256" key="4">
    <source>
        <dbReference type="SAM" id="MobiDB-lite"/>
    </source>
</evidence>
<evidence type="ECO:0000256" key="2">
    <source>
        <dbReference type="ARBA" id="ARBA00022679"/>
    </source>
</evidence>
<dbReference type="Pfam" id="PF02801">
    <property type="entry name" value="Ketoacyl-synt_C"/>
    <property type="match status" value="1"/>
</dbReference>
<sequence length="390" mass="39203">MVSGEPLITGMAWSTALGTGLDAVWDRLIAGDSGVRPVPSRHELRNELAGALAEPPPGPGPGAAPGPGPGAGPRERQRALTADTIARALDDAGPGARDGDPWLVAGTSYGSHLDDPETRSLYAWAAEAARDTGIARAPVALSTACSSGSDALLVAARLIRSGAAERVVCGGADVLTDAKRLGHSRLGTMSPTLLRALDTRRDGTLLGEGAAFLVLESAEAARRRGARAYAVLRGAGSSNDAAGMTAPDPSGDTVVQAIGSALADAGARWEDVGVVNAHGSGTEANDDVETRSLGRLAEGGHRPTVFATKGAFGHTLGATGAMEAVAVVLALKHRRVPPVHSLRTPLPALALPVPAGAPAGIGPGIGLSVTLGFGGFNTALALERGPGHAR</sequence>
<proteinExistence type="inferred from homology"/>
<dbReference type="InterPro" id="IPR014030">
    <property type="entry name" value="Ketoacyl_synth_N"/>
</dbReference>
<dbReference type="Pfam" id="PF00109">
    <property type="entry name" value="ketoacyl-synt"/>
    <property type="match status" value="1"/>
</dbReference>
<dbReference type="GO" id="GO:0004315">
    <property type="term" value="F:3-oxoacyl-[acyl-carrier-protein] synthase activity"/>
    <property type="evidence" value="ECO:0007669"/>
    <property type="project" value="TreeGrafter"/>
</dbReference>
<evidence type="ECO:0000256" key="3">
    <source>
        <dbReference type="RuleBase" id="RU003694"/>
    </source>
</evidence>
<reference evidence="6" key="2">
    <citation type="submission" date="2020-09" db="EMBL/GenBank/DDBJ databases">
        <authorList>
            <person name="Sun Q."/>
            <person name="Ohkuma M."/>
        </authorList>
    </citation>
    <scope>NUCLEOTIDE SEQUENCE</scope>
    <source>
        <strain evidence="6">JCM 4988</strain>
    </source>
</reference>
<accession>A0A918QGR4</accession>
<name>A0A918QGR4_9ACTN</name>
<dbReference type="InterPro" id="IPR020841">
    <property type="entry name" value="PKS_Beta-ketoAc_synthase_dom"/>
</dbReference>
<dbReference type="InterPro" id="IPR014031">
    <property type="entry name" value="Ketoacyl_synth_C"/>
</dbReference>
<reference evidence="6" key="1">
    <citation type="journal article" date="2014" name="Int. J. Syst. Evol. Microbiol.">
        <title>Complete genome sequence of Corynebacterium casei LMG S-19264T (=DSM 44701T), isolated from a smear-ripened cheese.</title>
        <authorList>
            <consortium name="US DOE Joint Genome Institute (JGI-PGF)"/>
            <person name="Walter F."/>
            <person name="Albersmeier A."/>
            <person name="Kalinowski J."/>
            <person name="Ruckert C."/>
        </authorList>
    </citation>
    <scope>NUCLEOTIDE SEQUENCE</scope>
    <source>
        <strain evidence="6">JCM 4988</strain>
    </source>
</reference>
<organism evidence="6 7">
    <name type="scientific">Streptomyces inusitatus</name>
    <dbReference type="NCBI Taxonomy" id="68221"/>
    <lineage>
        <taxon>Bacteria</taxon>
        <taxon>Bacillati</taxon>
        <taxon>Actinomycetota</taxon>
        <taxon>Actinomycetes</taxon>
        <taxon>Kitasatosporales</taxon>
        <taxon>Streptomycetaceae</taxon>
        <taxon>Streptomyces</taxon>
    </lineage>
</organism>
<comment type="caution">
    <text evidence="6">The sequence shown here is derived from an EMBL/GenBank/DDBJ whole genome shotgun (WGS) entry which is preliminary data.</text>
</comment>
<dbReference type="InterPro" id="IPR016039">
    <property type="entry name" value="Thiolase-like"/>
</dbReference>
<feature type="region of interest" description="Disordered" evidence="4">
    <location>
        <begin position="50"/>
        <end position="77"/>
    </location>
</feature>
<evidence type="ECO:0000313" key="7">
    <source>
        <dbReference type="Proteomes" id="UP000630936"/>
    </source>
</evidence>
<gene>
    <name evidence="6" type="primary">cfa3</name>
    <name evidence="6" type="ORF">GCM10010387_48930</name>
</gene>
<dbReference type="Proteomes" id="UP000630936">
    <property type="component" value="Unassembled WGS sequence"/>
</dbReference>
<dbReference type="AlphaFoldDB" id="A0A918QGR4"/>
<keyword evidence="7" id="KW-1185">Reference proteome</keyword>
<dbReference type="PANTHER" id="PTHR11712:SF347">
    <property type="entry name" value="BETA KETOACYL-ACYL CARRIER PROTEIN SYNTHASE"/>
    <property type="match status" value="1"/>
</dbReference>
<evidence type="ECO:0000313" key="6">
    <source>
        <dbReference type="EMBL" id="GGZ48767.1"/>
    </source>
</evidence>
<dbReference type="SUPFAM" id="SSF53901">
    <property type="entry name" value="Thiolase-like"/>
    <property type="match status" value="2"/>
</dbReference>
<dbReference type="PROSITE" id="PS52004">
    <property type="entry name" value="KS3_2"/>
    <property type="match status" value="1"/>
</dbReference>
<evidence type="ECO:0000256" key="1">
    <source>
        <dbReference type="ARBA" id="ARBA00008467"/>
    </source>
</evidence>
<protein>
    <submittedName>
        <fullName evidence="6">Beta-ketoacyl synthetase</fullName>
    </submittedName>
</protein>
<dbReference type="InterPro" id="IPR000794">
    <property type="entry name" value="Beta-ketoacyl_synthase"/>
</dbReference>
<dbReference type="GO" id="GO:0006633">
    <property type="term" value="P:fatty acid biosynthetic process"/>
    <property type="evidence" value="ECO:0007669"/>
    <property type="project" value="TreeGrafter"/>
</dbReference>
<dbReference type="SMART" id="SM00825">
    <property type="entry name" value="PKS_KS"/>
    <property type="match status" value="1"/>
</dbReference>
<dbReference type="PANTHER" id="PTHR11712">
    <property type="entry name" value="POLYKETIDE SYNTHASE-RELATED"/>
    <property type="match status" value="1"/>
</dbReference>
<keyword evidence="2 3" id="KW-0808">Transferase</keyword>
<comment type="similarity">
    <text evidence="1 3">Belongs to the thiolase-like superfamily. Beta-ketoacyl-ACP synthases family.</text>
</comment>
<dbReference type="EMBL" id="BMWG01000018">
    <property type="protein sequence ID" value="GGZ48767.1"/>
    <property type="molecule type" value="Genomic_DNA"/>
</dbReference>
<feature type="compositionally biased region" description="Pro residues" evidence="4">
    <location>
        <begin position="54"/>
        <end position="70"/>
    </location>
</feature>